<dbReference type="Pfam" id="PF10263">
    <property type="entry name" value="SprT-like"/>
    <property type="match status" value="1"/>
</dbReference>
<protein>
    <submittedName>
        <fullName evidence="2">Putative metallopeptidase (Zinc) SprT family</fullName>
    </submittedName>
</protein>
<dbReference type="PATRIC" id="fig|1231377.3.peg.560"/>
<dbReference type="Proteomes" id="UP000006787">
    <property type="component" value="Unassembled WGS sequence"/>
</dbReference>
<organism evidence="2 3">
    <name type="scientific">Lactococcus garvieae DCC43</name>
    <dbReference type="NCBI Taxonomy" id="1231377"/>
    <lineage>
        <taxon>Bacteria</taxon>
        <taxon>Bacillati</taxon>
        <taxon>Bacillota</taxon>
        <taxon>Bacilli</taxon>
        <taxon>Lactobacillales</taxon>
        <taxon>Streptococcaceae</taxon>
        <taxon>Lactococcus</taxon>
    </lineage>
</organism>
<dbReference type="SMART" id="SM00731">
    <property type="entry name" value="SprT"/>
    <property type="match status" value="1"/>
</dbReference>
<dbReference type="eggNOG" id="COG3091">
    <property type="taxonomic scope" value="Bacteria"/>
</dbReference>
<evidence type="ECO:0000259" key="1">
    <source>
        <dbReference type="SMART" id="SM00731"/>
    </source>
</evidence>
<dbReference type="NCBIfam" id="NF003339">
    <property type="entry name" value="PRK04351.1"/>
    <property type="match status" value="1"/>
</dbReference>
<comment type="caution">
    <text evidence="2">The sequence shown here is derived from an EMBL/GenBank/DDBJ whole genome shotgun (WGS) entry which is preliminary data.</text>
</comment>
<dbReference type="InterPro" id="IPR006640">
    <property type="entry name" value="SprT-like_domain"/>
</dbReference>
<dbReference type="GO" id="GO:0006950">
    <property type="term" value="P:response to stress"/>
    <property type="evidence" value="ECO:0007669"/>
    <property type="project" value="UniProtKB-ARBA"/>
</dbReference>
<sequence>MNNKELTAHVHKLSLERFGVPFKHTAQWNNRLRSTGGRFFPKDMHLDFNPKMADIPEFDRIILHELTHYHLYAQKRGYKHRDRDFKKMLAQVGGLRYAPTMSKAKHTYICQKCQQTYQRQRKIDTQKYACGKCRGRLVEYQKKEQG</sequence>
<name>K2PXH6_9LACT</name>
<feature type="domain" description="SprT-like" evidence="1">
    <location>
        <begin position="4"/>
        <end position="140"/>
    </location>
</feature>
<dbReference type="Pfam" id="PF17283">
    <property type="entry name" value="Zn_ribbon_SprT"/>
    <property type="match status" value="1"/>
</dbReference>
<dbReference type="AlphaFoldDB" id="K2PXH6"/>
<reference evidence="2 3" key="1">
    <citation type="journal article" date="2012" name="J. Bacteriol.">
        <title>Genome Sequence of the Bacteriocin-Producing Strain Lactococcus garvieae DCC43.</title>
        <authorList>
            <person name="Gabrielsen C."/>
            <person name="Brede D.A."/>
            <person name="Hernandez P.E."/>
            <person name="Nes I.F."/>
            <person name="Diep D.B."/>
        </authorList>
    </citation>
    <scope>NUCLEOTIDE SEQUENCE [LARGE SCALE GENOMIC DNA]</scope>
    <source>
        <strain evidence="2 3">DCC43</strain>
    </source>
</reference>
<dbReference type="InterPro" id="IPR035240">
    <property type="entry name" value="SprT_Zn_ribbon"/>
</dbReference>
<evidence type="ECO:0000313" key="3">
    <source>
        <dbReference type="Proteomes" id="UP000006787"/>
    </source>
</evidence>
<dbReference type="EMBL" id="AMQS01000005">
    <property type="protein sequence ID" value="EKF52086.1"/>
    <property type="molecule type" value="Genomic_DNA"/>
</dbReference>
<gene>
    <name evidence="2" type="ORF">C426_0557</name>
</gene>
<evidence type="ECO:0000313" key="2">
    <source>
        <dbReference type="EMBL" id="EKF52086.1"/>
    </source>
</evidence>
<proteinExistence type="predicted"/>
<accession>K2PXH6</accession>